<dbReference type="InterPro" id="IPR000600">
    <property type="entry name" value="ROK"/>
</dbReference>
<evidence type="ECO:0000313" key="3">
    <source>
        <dbReference type="Proteomes" id="UP001157125"/>
    </source>
</evidence>
<evidence type="ECO:0008006" key="4">
    <source>
        <dbReference type="Google" id="ProtNLM"/>
    </source>
</evidence>
<dbReference type="Pfam" id="PF00480">
    <property type="entry name" value="ROK"/>
    <property type="match status" value="1"/>
</dbReference>
<organism evidence="2 3">
    <name type="scientific">Demequina litorisediminis</name>
    <dbReference type="NCBI Taxonomy" id="1849022"/>
    <lineage>
        <taxon>Bacteria</taxon>
        <taxon>Bacillati</taxon>
        <taxon>Actinomycetota</taxon>
        <taxon>Actinomycetes</taxon>
        <taxon>Micrococcales</taxon>
        <taxon>Demequinaceae</taxon>
        <taxon>Demequina</taxon>
    </lineage>
</organism>
<dbReference type="SUPFAM" id="SSF53067">
    <property type="entry name" value="Actin-like ATPase domain"/>
    <property type="match status" value="1"/>
</dbReference>
<sequence length="210" mass="21224">MERAVALPTAVDNDANAGLLAEQLFGAAAGETDVIYLNGSTSGIGGAVGVGGMVLRGADGFAAELGHTLADRDGPPCHCGRRGCLETEVNLQRLEAAAGGPLEHADLAGSLRSLASPALEAEIDRQADVLARGIANLVSAFNPRAVILGGFLSALLSLREGAIRERVAAHTFAPLADALRIESAALVDDQVLVGAAELAFAGLLADPLGV</sequence>
<dbReference type="Gene3D" id="3.30.420.40">
    <property type="match status" value="2"/>
</dbReference>
<evidence type="ECO:0000256" key="1">
    <source>
        <dbReference type="ARBA" id="ARBA00006479"/>
    </source>
</evidence>
<reference evidence="3" key="1">
    <citation type="journal article" date="2019" name="Int. J. Syst. Evol. Microbiol.">
        <title>The Global Catalogue of Microorganisms (GCM) 10K type strain sequencing project: providing services to taxonomists for standard genome sequencing and annotation.</title>
        <authorList>
            <consortium name="The Broad Institute Genomics Platform"/>
            <consortium name="The Broad Institute Genome Sequencing Center for Infectious Disease"/>
            <person name="Wu L."/>
            <person name="Ma J."/>
        </authorList>
    </citation>
    <scope>NUCLEOTIDE SEQUENCE [LARGE SCALE GENOMIC DNA]</scope>
    <source>
        <strain evidence="3">NBRC 112299</strain>
    </source>
</reference>
<dbReference type="Proteomes" id="UP001157125">
    <property type="component" value="Unassembled WGS sequence"/>
</dbReference>
<dbReference type="PANTHER" id="PTHR18964:SF149">
    <property type="entry name" value="BIFUNCTIONAL UDP-N-ACETYLGLUCOSAMINE 2-EPIMERASE_N-ACETYLMANNOSAMINE KINASE"/>
    <property type="match status" value="1"/>
</dbReference>
<accession>A0ABQ6IFR1</accession>
<proteinExistence type="inferred from homology"/>
<dbReference type="EMBL" id="BSUN01000001">
    <property type="protein sequence ID" value="GMA35968.1"/>
    <property type="molecule type" value="Genomic_DNA"/>
</dbReference>
<name>A0ABQ6IFR1_9MICO</name>
<keyword evidence="3" id="KW-1185">Reference proteome</keyword>
<dbReference type="PANTHER" id="PTHR18964">
    <property type="entry name" value="ROK (REPRESSOR, ORF, KINASE) FAMILY"/>
    <property type="match status" value="1"/>
</dbReference>
<comment type="caution">
    <text evidence="2">The sequence shown here is derived from an EMBL/GenBank/DDBJ whole genome shotgun (WGS) entry which is preliminary data.</text>
</comment>
<gene>
    <name evidence="2" type="ORF">GCM10025876_21720</name>
</gene>
<dbReference type="InterPro" id="IPR043129">
    <property type="entry name" value="ATPase_NBD"/>
</dbReference>
<comment type="similarity">
    <text evidence="1">Belongs to the ROK (NagC/XylR) family.</text>
</comment>
<protein>
    <recommendedName>
        <fullName evidence="4">ROK family protein</fullName>
    </recommendedName>
</protein>
<evidence type="ECO:0000313" key="2">
    <source>
        <dbReference type="EMBL" id="GMA35968.1"/>
    </source>
</evidence>